<comment type="caution">
    <text evidence="2">The sequence shown here is derived from an EMBL/GenBank/DDBJ whole genome shotgun (WGS) entry which is preliminary data.</text>
</comment>
<dbReference type="GO" id="GO:0097361">
    <property type="term" value="C:cytosolic [4Fe-4S] assembly targeting complex"/>
    <property type="evidence" value="ECO:0007669"/>
    <property type="project" value="TreeGrafter"/>
</dbReference>
<dbReference type="SMART" id="SM00320">
    <property type="entry name" value="WD40"/>
    <property type="match status" value="4"/>
</dbReference>
<reference evidence="2" key="1">
    <citation type="submission" date="2021-01" db="EMBL/GenBank/DDBJ databases">
        <authorList>
            <consortium name="Genoscope - CEA"/>
            <person name="William W."/>
        </authorList>
    </citation>
    <scope>NUCLEOTIDE SEQUENCE</scope>
</reference>
<dbReference type="InterPro" id="IPR001680">
    <property type="entry name" value="WD40_rpt"/>
</dbReference>
<evidence type="ECO:0000313" key="2">
    <source>
        <dbReference type="EMBL" id="CAD8196039.1"/>
    </source>
</evidence>
<gene>
    <name evidence="2" type="ORF">POCTA_138.1.T1100176</name>
</gene>
<dbReference type="PROSITE" id="PS50082">
    <property type="entry name" value="WD_REPEATS_2"/>
    <property type="match status" value="1"/>
</dbReference>
<dbReference type="Proteomes" id="UP000683925">
    <property type="component" value="Unassembled WGS sequence"/>
</dbReference>
<accession>A0A8S1X5W1</accession>
<dbReference type="GO" id="GO:0016226">
    <property type="term" value="P:iron-sulfur cluster assembly"/>
    <property type="evidence" value="ECO:0007669"/>
    <property type="project" value="TreeGrafter"/>
</dbReference>
<dbReference type="AlphaFoldDB" id="A0A8S1X5W1"/>
<evidence type="ECO:0000313" key="3">
    <source>
        <dbReference type="Proteomes" id="UP000683925"/>
    </source>
</evidence>
<keyword evidence="1" id="KW-0853">WD repeat</keyword>
<feature type="repeat" description="WD" evidence="1">
    <location>
        <begin position="478"/>
        <end position="510"/>
    </location>
</feature>
<name>A0A8S1X5W1_PAROT</name>
<evidence type="ECO:0008006" key="4">
    <source>
        <dbReference type="Google" id="ProtNLM"/>
    </source>
</evidence>
<dbReference type="PANTHER" id="PTHR19920">
    <property type="entry name" value="WD40 PROTEIN CIAO1"/>
    <property type="match status" value="1"/>
</dbReference>
<organism evidence="2 3">
    <name type="scientific">Paramecium octaurelia</name>
    <dbReference type="NCBI Taxonomy" id="43137"/>
    <lineage>
        <taxon>Eukaryota</taxon>
        <taxon>Sar</taxon>
        <taxon>Alveolata</taxon>
        <taxon>Ciliophora</taxon>
        <taxon>Intramacronucleata</taxon>
        <taxon>Oligohymenophorea</taxon>
        <taxon>Peniculida</taxon>
        <taxon>Parameciidae</taxon>
        <taxon>Paramecium</taxon>
    </lineage>
</organism>
<dbReference type="OrthoDB" id="406844at2759"/>
<sequence>MIQTQREKEQMCLEHNESAIYFDFSTNDQRPQNRCLRCVERQQLWVDVQVAEKQFENVKRTVWSEKQALHQNNLEILQGLFGQLKEFKTTFNTYIDKTLQNMDQQIQFIKNGIEKENKSISELSISQLDQLESQNTNQQHLFIDYKELQNCYKEQINRLKMHQQFTQFEENLKKIEYNQQNLIKDVIQTFSSEIFQQSRLSNQNWQCENHKLQVALVDLNEQATVPNRMACIDCVTEYPIKYTKLEQLKQLWLSYVDNTLKYQEQQQQQLEEQAQKAMSKFSSYREVITDLSQQLIQGMVFRDVSQCKATQNLINLKTKNWYQLNKLEIIEISNILSQKNKFEVINEAIKNEFQIYQVQLMKKILNSFKSFQEKLIAAFQQISGEISGGMNISEINEQTNNSIGENSLQIQPQNLQLKNQNTQMTQFKYEIINSFKEERVETFAFNADYSLVAAGFFDSSKINIYEFNQGQIEKIQELRDHEEYIICLKFFKKSNQLVSGSYDKTIIIWEKNNNNLWGLKFKLIGHKQGIFCIAINNNENWIISSSGGSGSGSGDYSIKVWDQDKEWQCIQTLPHKFEISSFSLSQSNEYLVSCSRKDNSIQIFKLQNNHKNWSLFQKIDIEEWGIKVCFLEGLTFAFQPFNNKKMQIFSINDSNDQFIKKQDVQVEAGNDCYFHFPLQFVQTKLMIVDRNGSKVNIIKKQENGTYVTQLVLDYDANRIFGTMTEDGKFLITWDNKYSQIQIRQYQE</sequence>
<dbReference type="PANTHER" id="PTHR19920:SF0">
    <property type="entry name" value="CYTOSOLIC IRON-SULFUR PROTEIN ASSEMBLY PROTEIN CIAO1-RELATED"/>
    <property type="match status" value="1"/>
</dbReference>
<protein>
    <recommendedName>
        <fullName evidence="4">WD40-repeat-containing domain</fullName>
    </recommendedName>
</protein>
<keyword evidence="3" id="KW-1185">Reference proteome</keyword>
<dbReference type="EMBL" id="CAJJDP010000110">
    <property type="protein sequence ID" value="CAD8196039.1"/>
    <property type="molecule type" value="Genomic_DNA"/>
</dbReference>
<dbReference type="Pfam" id="PF00400">
    <property type="entry name" value="WD40"/>
    <property type="match status" value="3"/>
</dbReference>
<proteinExistence type="predicted"/>
<dbReference type="PROSITE" id="PS50294">
    <property type="entry name" value="WD_REPEATS_REGION"/>
    <property type="match status" value="1"/>
</dbReference>
<dbReference type="OMA" id="IDCVTEY"/>
<evidence type="ECO:0000256" key="1">
    <source>
        <dbReference type="PROSITE-ProRule" id="PRU00221"/>
    </source>
</evidence>